<gene>
    <name evidence="2" type="ORF">PARMNEM_LOCUS19138</name>
</gene>
<dbReference type="Gene3D" id="3.60.10.10">
    <property type="entry name" value="Endonuclease/exonuclease/phosphatase"/>
    <property type="match status" value="1"/>
</dbReference>
<dbReference type="SUPFAM" id="SSF56219">
    <property type="entry name" value="DNase I-like"/>
    <property type="match status" value="1"/>
</dbReference>
<organism evidence="2 3">
    <name type="scientific">Parnassius mnemosyne</name>
    <name type="common">clouded apollo</name>
    <dbReference type="NCBI Taxonomy" id="213953"/>
    <lineage>
        <taxon>Eukaryota</taxon>
        <taxon>Metazoa</taxon>
        <taxon>Ecdysozoa</taxon>
        <taxon>Arthropoda</taxon>
        <taxon>Hexapoda</taxon>
        <taxon>Insecta</taxon>
        <taxon>Pterygota</taxon>
        <taxon>Neoptera</taxon>
        <taxon>Endopterygota</taxon>
        <taxon>Lepidoptera</taxon>
        <taxon>Glossata</taxon>
        <taxon>Ditrysia</taxon>
        <taxon>Papilionoidea</taxon>
        <taxon>Papilionidae</taxon>
        <taxon>Parnassiinae</taxon>
        <taxon>Parnassini</taxon>
        <taxon>Parnassius</taxon>
        <taxon>Driopa</taxon>
    </lineage>
</organism>
<protein>
    <recommendedName>
        <fullName evidence="1">Endonuclease/exonuclease/phosphatase domain-containing protein</fullName>
    </recommendedName>
</protein>
<reference evidence="2 3" key="1">
    <citation type="submission" date="2023-11" db="EMBL/GenBank/DDBJ databases">
        <authorList>
            <person name="Hedman E."/>
            <person name="Englund M."/>
            <person name="Stromberg M."/>
            <person name="Nyberg Akerstrom W."/>
            <person name="Nylinder S."/>
            <person name="Jareborg N."/>
            <person name="Kallberg Y."/>
            <person name="Kronander E."/>
        </authorList>
    </citation>
    <scope>NUCLEOTIDE SEQUENCE [LARGE SCALE GENOMIC DNA]</scope>
</reference>
<dbReference type="GO" id="GO:0003824">
    <property type="term" value="F:catalytic activity"/>
    <property type="evidence" value="ECO:0007669"/>
    <property type="project" value="InterPro"/>
</dbReference>
<evidence type="ECO:0000259" key="1">
    <source>
        <dbReference type="Pfam" id="PF14529"/>
    </source>
</evidence>
<dbReference type="Proteomes" id="UP001314205">
    <property type="component" value="Unassembled WGS sequence"/>
</dbReference>
<proteinExistence type="predicted"/>
<keyword evidence="3" id="KW-1185">Reference proteome</keyword>
<name>A0AAV1LYG0_9NEOP</name>
<sequence>MAEWHCSGLESVWVTIPAKAVKTRHNLHIATVYIPPNDQIPSILHIFMNQLSEIKSQNCNDHFIIAGDFNLPIIDWQYGEPIILRKGS</sequence>
<dbReference type="AlphaFoldDB" id="A0AAV1LYG0"/>
<evidence type="ECO:0000313" key="3">
    <source>
        <dbReference type="Proteomes" id="UP001314205"/>
    </source>
</evidence>
<accession>A0AAV1LYG0</accession>
<evidence type="ECO:0000313" key="2">
    <source>
        <dbReference type="EMBL" id="CAK1600366.1"/>
    </source>
</evidence>
<dbReference type="EMBL" id="CAVLGL010000115">
    <property type="protein sequence ID" value="CAK1600366.1"/>
    <property type="molecule type" value="Genomic_DNA"/>
</dbReference>
<comment type="caution">
    <text evidence="2">The sequence shown here is derived from an EMBL/GenBank/DDBJ whole genome shotgun (WGS) entry which is preliminary data.</text>
</comment>
<feature type="domain" description="Endonuclease/exonuclease/phosphatase" evidence="1">
    <location>
        <begin position="28"/>
        <end position="78"/>
    </location>
</feature>
<dbReference type="InterPro" id="IPR036691">
    <property type="entry name" value="Endo/exonu/phosph_ase_sf"/>
</dbReference>
<dbReference type="Pfam" id="PF14529">
    <property type="entry name" value="Exo_endo_phos_2"/>
    <property type="match status" value="1"/>
</dbReference>
<dbReference type="InterPro" id="IPR005135">
    <property type="entry name" value="Endo/exonuclease/phosphatase"/>
</dbReference>